<dbReference type="EMBL" id="CP039865">
    <property type="protein sequence ID" value="QCK87094.1"/>
    <property type="molecule type" value="Genomic_DNA"/>
</dbReference>
<evidence type="ECO:0000313" key="3">
    <source>
        <dbReference type="Proteomes" id="UP000298588"/>
    </source>
</evidence>
<name>A0A4D7QP96_9HYPH</name>
<proteinExistence type="predicted"/>
<dbReference type="OrthoDB" id="7870871at2"/>
<organism evidence="2 3">
    <name type="scientific">Phreatobacter aquaticus</name>
    <dbReference type="NCBI Taxonomy" id="2570229"/>
    <lineage>
        <taxon>Bacteria</taxon>
        <taxon>Pseudomonadati</taxon>
        <taxon>Pseudomonadota</taxon>
        <taxon>Alphaproteobacteria</taxon>
        <taxon>Hyphomicrobiales</taxon>
        <taxon>Phreatobacteraceae</taxon>
        <taxon>Phreatobacter</taxon>
    </lineage>
</organism>
<keyword evidence="3" id="KW-1185">Reference proteome</keyword>
<dbReference type="KEGG" id="paqt:E8L99_15665"/>
<gene>
    <name evidence="2" type="ORF">E8L99_15665</name>
</gene>
<evidence type="ECO:0000313" key="2">
    <source>
        <dbReference type="EMBL" id="QCK87094.1"/>
    </source>
</evidence>
<feature type="chain" id="PRO_5020464186" evidence="1">
    <location>
        <begin position="20"/>
        <end position="146"/>
    </location>
</feature>
<dbReference type="RefSeq" id="WP_137100425.1">
    <property type="nucleotide sequence ID" value="NZ_CP039865.1"/>
</dbReference>
<keyword evidence="1" id="KW-0732">Signal</keyword>
<accession>A0A4D7QP96</accession>
<dbReference type="AlphaFoldDB" id="A0A4D7QP96"/>
<dbReference type="Proteomes" id="UP000298588">
    <property type="component" value="Chromosome"/>
</dbReference>
<protein>
    <submittedName>
        <fullName evidence="2">Uncharacterized protein</fullName>
    </submittedName>
</protein>
<reference evidence="2 3" key="1">
    <citation type="submission" date="2019-04" db="EMBL/GenBank/DDBJ databases">
        <title>Phreatobacter aquaticus sp. nov.</title>
        <authorList>
            <person name="Choi A."/>
            <person name="Baek K."/>
        </authorList>
    </citation>
    <scope>NUCLEOTIDE SEQUENCE [LARGE SCALE GENOMIC DNA]</scope>
    <source>
        <strain evidence="2 3">NMCR1094</strain>
    </source>
</reference>
<sequence>MRAIGPVLALVLLPSLALAQTPGAIPAPRDVDGRFVLRETPEGFLRMDSRTGQISLCARQSGGLTCRLVPDDRTALEAEVERLKAENEALKRGGATALAKPPTDGTATQLPSDQDIDRALSIAERVWRKFMQIMRDTEQEQPSRRL</sequence>
<feature type="signal peptide" evidence="1">
    <location>
        <begin position="1"/>
        <end position="19"/>
    </location>
</feature>
<evidence type="ECO:0000256" key="1">
    <source>
        <dbReference type="SAM" id="SignalP"/>
    </source>
</evidence>